<dbReference type="PIRSF" id="PIRSF000108">
    <property type="entry name" value="IDH_NADP"/>
    <property type="match status" value="1"/>
</dbReference>
<feature type="binding site" evidence="14">
    <location>
        <position position="82"/>
    </location>
    <ligand>
        <name>NADP(+)</name>
        <dbReference type="ChEBI" id="CHEBI:58349"/>
    </ligand>
</feature>
<dbReference type="AlphaFoldDB" id="A0A7W9YD79"/>
<feature type="binding site" evidence="12">
    <location>
        <position position="109"/>
    </location>
    <ligand>
        <name>D-threo-isocitrate</name>
        <dbReference type="ChEBI" id="CHEBI:15562"/>
    </ligand>
</feature>
<dbReference type="Gene3D" id="3.40.718.10">
    <property type="entry name" value="Isopropylmalate Dehydrogenase"/>
    <property type="match status" value="1"/>
</dbReference>
<evidence type="ECO:0000256" key="14">
    <source>
        <dbReference type="PIRSR" id="PIRSR000108-4"/>
    </source>
</evidence>
<comment type="catalytic activity">
    <reaction evidence="10">
        <text>D-threo-isocitrate + NADP(+) = 2-oxoglutarate + CO2 + NADPH</text>
        <dbReference type="Rhea" id="RHEA:19629"/>
        <dbReference type="ChEBI" id="CHEBI:15562"/>
        <dbReference type="ChEBI" id="CHEBI:16526"/>
        <dbReference type="ChEBI" id="CHEBI:16810"/>
        <dbReference type="ChEBI" id="CHEBI:57783"/>
        <dbReference type="ChEBI" id="CHEBI:58349"/>
        <dbReference type="EC" id="1.1.1.42"/>
    </reaction>
</comment>
<dbReference type="GO" id="GO:0000287">
    <property type="term" value="F:magnesium ion binding"/>
    <property type="evidence" value="ECO:0007669"/>
    <property type="project" value="InterPro"/>
</dbReference>
<proteinExistence type="inferred from homology"/>
<evidence type="ECO:0000256" key="6">
    <source>
        <dbReference type="ARBA" id="ARBA00022842"/>
    </source>
</evidence>
<evidence type="ECO:0000256" key="8">
    <source>
        <dbReference type="ARBA" id="ARBA00023002"/>
    </source>
</evidence>
<dbReference type="GO" id="GO:0051287">
    <property type="term" value="F:NAD binding"/>
    <property type="evidence" value="ECO:0007669"/>
    <property type="project" value="InterPro"/>
</dbReference>
<dbReference type="PANTHER" id="PTHR11822">
    <property type="entry name" value="NADP-SPECIFIC ISOCITRATE DEHYDROGENASE"/>
    <property type="match status" value="1"/>
</dbReference>
<evidence type="ECO:0000256" key="1">
    <source>
        <dbReference type="ARBA" id="ARBA00001936"/>
    </source>
</evidence>
<dbReference type="NCBIfam" id="TIGR00127">
    <property type="entry name" value="nadp_idh_euk"/>
    <property type="match status" value="1"/>
</dbReference>
<dbReference type="EC" id="1.1.1.42" evidence="10"/>
<dbReference type="NCBIfam" id="NF006156">
    <property type="entry name" value="PRK08299.1"/>
    <property type="match status" value="1"/>
</dbReference>
<feature type="binding site" evidence="13">
    <location>
        <position position="252"/>
    </location>
    <ligand>
        <name>Mn(2+)</name>
        <dbReference type="ChEBI" id="CHEBI:29035"/>
    </ligand>
</feature>
<keyword evidence="5 10" id="KW-0479">Metal-binding</keyword>
<keyword evidence="17" id="KW-1185">Reference proteome</keyword>
<dbReference type="Pfam" id="PF00180">
    <property type="entry name" value="Iso_dh"/>
    <property type="match status" value="1"/>
</dbReference>
<feature type="binding site" evidence="14">
    <location>
        <position position="260"/>
    </location>
    <ligand>
        <name>NADP(+)</name>
        <dbReference type="ChEBI" id="CHEBI:58349"/>
    </ligand>
</feature>
<dbReference type="EMBL" id="JACHDS010000001">
    <property type="protein sequence ID" value="MBB6170018.1"/>
    <property type="molecule type" value="Genomic_DNA"/>
</dbReference>
<feature type="binding site" evidence="14">
    <location>
        <begin position="75"/>
        <end position="77"/>
    </location>
    <ligand>
        <name>NADP(+)</name>
        <dbReference type="ChEBI" id="CHEBI:58349"/>
    </ligand>
</feature>
<dbReference type="GO" id="GO:0006102">
    <property type="term" value="P:isocitrate metabolic process"/>
    <property type="evidence" value="ECO:0007669"/>
    <property type="project" value="UniProtKB-UniRule"/>
</dbReference>
<feature type="binding site" evidence="13">
    <location>
        <position position="275"/>
    </location>
    <ligand>
        <name>Mn(2+)</name>
        <dbReference type="ChEBI" id="CHEBI:29035"/>
    </ligand>
</feature>
<gene>
    <name evidence="16" type="ORF">HNR23_000078</name>
</gene>
<evidence type="ECO:0000256" key="13">
    <source>
        <dbReference type="PIRSR" id="PIRSR000108-3"/>
    </source>
</evidence>
<evidence type="ECO:0000256" key="5">
    <source>
        <dbReference type="ARBA" id="ARBA00022723"/>
    </source>
</evidence>
<feature type="binding site" evidence="12">
    <location>
        <begin position="94"/>
        <end position="100"/>
    </location>
    <ligand>
        <name>D-threo-isocitrate</name>
        <dbReference type="ChEBI" id="CHEBI:15562"/>
    </ligand>
</feature>
<evidence type="ECO:0000256" key="2">
    <source>
        <dbReference type="ARBA" id="ARBA00007769"/>
    </source>
</evidence>
<feature type="binding site" evidence="14">
    <location>
        <begin position="310"/>
        <end position="315"/>
    </location>
    <ligand>
        <name>NADP(+)</name>
        <dbReference type="ChEBI" id="CHEBI:58349"/>
    </ligand>
</feature>
<dbReference type="GO" id="GO:0006097">
    <property type="term" value="P:glyoxylate cycle"/>
    <property type="evidence" value="ECO:0007669"/>
    <property type="project" value="UniProtKB-KW"/>
</dbReference>
<dbReference type="RefSeq" id="WP_184072367.1">
    <property type="nucleotide sequence ID" value="NZ_JACHDS010000001.1"/>
</dbReference>
<protein>
    <recommendedName>
        <fullName evidence="10">Isocitrate dehydrogenase [NADP]</fullName>
        <ecNumber evidence="10">1.1.1.42</ecNumber>
    </recommendedName>
</protein>
<feature type="domain" description="Isopropylmalate dehydrogenase-like" evidence="15">
    <location>
        <begin position="9"/>
        <end position="396"/>
    </location>
</feature>
<comment type="cofactor">
    <cofactor evidence="1">
        <name>Mn(2+)</name>
        <dbReference type="ChEBI" id="CHEBI:29035"/>
    </cofactor>
</comment>
<feature type="site" description="Critical for catalysis" evidence="11">
    <location>
        <position position="139"/>
    </location>
</feature>
<feature type="binding site" evidence="12">
    <location>
        <position position="77"/>
    </location>
    <ligand>
        <name>D-threo-isocitrate</name>
        <dbReference type="ChEBI" id="CHEBI:15562"/>
    </ligand>
</feature>
<dbReference type="SUPFAM" id="SSF53659">
    <property type="entry name" value="Isocitrate/Isopropylmalate dehydrogenase-like"/>
    <property type="match status" value="1"/>
</dbReference>
<dbReference type="PROSITE" id="PS00470">
    <property type="entry name" value="IDH_IMDH"/>
    <property type="match status" value="1"/>
</dbReference>
<evidence type="ECO:0000256" key="7">
    <source>
        <dbReference type="ARBA" id="ARBA00022857"/>
    </source>
</evidence>
<dbReference type="SMART" id="SM01329">
    <property type="entry name" value="Iso_dh"/>
    <property type="match status" value="1"/>
</dbReference>
<evidence type="ECO:0000256" key="4">
    <source>
        <dbReference type="ARBA" id="ARBA00022532"/>
    </source>
</evidence>
<dbReference type="GO" id="GO:0004450">
    <property type="term" value="F:isocitrate dehydrogenase (NADP+) activity"/>
    <property type="evidence" value="ECO:0007669"/>
    <property type="project" value="UniProtKB-UniRule"/>
</dbReference>
<reference evidence="16 17" key="1">
    <citation type="submission" date="2020-08" db="EMBL/GenBank/DDBJ databases">
        <title>Sequencing the genomes of 1000 actinobacteria strains.</title>
        <authorList>
            <person name="Klenk H.-P."/>
        </authorList>
    </citation>
    <scope>NUCLEOTIDE SEQUENCE [LARGE SCALE GENOMIC DNA]</scope>
    <source>
        <strain evidence="16 17">DSM 46659</strain>
    </source>
</reference>
<dbReference type="InterPro" id="IPR019818">
    <property type="entry name" value="IsoCit/isopropylmalate_DH_CS"/>
</dbReference>
<feature type="binding site" evidence="14">
    <location>
        <position position="328"/>
    </location>
    <ligand>
        <name>NADP(+)</name>
        <dbReference type="ChEBI" id="CHEBI:58349"/>
    </ligand>
</feature>
<feature type="site" description="Critical for catalysis" evidence="11">
    <location>
        <position position="212"/>
    </location>
</feature>
<organism evidence="16 17">
    <name type="scientific">Nocardiopsis mwathae</name>
    <dbReference type="NCBI Taxonomy" id="1472723"/>
    <lineage>
        <taxon>Bacteria</taxon>
        <taxon>Bacillati</taxon>
        <taxon>Actinomycetota</taxon>
        <taxon>Actinomycetes</taxon>
        <taxon>Streptosporangiales</taxon>
        <taxon>Nocardiopsidaceae</taxon>
        <taxon>Nocardiopsis</taxon>
    </lineage>
</organism>
<evidence type="ECO:0000313" key="16">
    <source>
        <dbReference type="EMBL" id="MBB6170018.1"/>
    </source>
</evidence>
<keyword evidence="4 10" id="KW-0816">Tricarboxylic acid cycle</keyword>
<evidence type="ECO:0000259" key="15">
    <source>
        <dbReference type="SMART" id="SM01329"/>
    </source>
</evidence>
<keyword evidence="9 10" id="KW-0464">Manganese</keyword>
<name>A0A7W9YD79_9ACTN</name>
<evidence type="ECO:0000256" key="3">
    <source>
        <dbReference type="ARBA" id="ARBA00022435"/>
    </source>
</evidence>
<sequence>MAKIKVENPVVELDGDEMTRIIWSFIKDRLILPYLDVDLKYYDLGIEERDRTDDQITIDAANAIKQYGVGVKCATITPDEARVEEFGLKKMWRSPNGTIRNILGGVVFREPIICQNVPRLVPGWTQPIIIGRHAHGDQYKASDFKVPGPGTVTITYTPEDGGEPIEMEVADFPEGGGIAMGMYNYRRSIEDFARASFGYGLDRGYPVYLSTKNTILKAYDGMFKDVFAEIYEAEYKEKFEAAGITYEHRLIDDMVAAALKWEGGYVWACKNYDGDVQSDTVAQGFGSLGLMTSVLRTADGRTVEAEAAHGTVTRHYRQHQAGKPTSTNPIASIFAWTRGLDHRGKLDGTPKVNEFAAALEDVVVKTVEGGQMTKDLALLVGGEQEWLTTEQFLAALDENLQKRLA</sequence>
<comment type="similarity">
    <text evidence="2 10">Belongs to the isocitrate and isopropylmalate dehydrogenases family.</text>
</comment>
<evidence type="ECO:0000256" key="10">
    <source>
        <dbReference type="PIRNR" id="PIRNR000108"/>
    </source>
</evidence>
<dbReference type="InterPro" id="IPR004790">
    <property type="entry name" value="Isocitrate_DH_NADP"/>
</dbReference>
<dbReference type="FunFam" id="3.40.718.10:FF:000002">
    <property type="entry name" value="Isocitrate dehydrogenase [NADP]"/>
    <property type="match status" value="1"/>
</dbReference>
<evidence type="ECO:0000256" key="9">
    <source>
        <dbReference type="ARBA" id="ARBA00023211"/>
    </source>
</evidence>
<feature type="binding site" evidence="12">
    <location>
        <position position="132"/>
    </location>
    <ligand>
        <name>D-threo-isocitrate</name>
        <dbReference type="ChEBI" id="CHEBI:15562"/>
    </ligand>
</feature>
<dbReference type="PANTHER" id="PTHR11822:SF21">
    <property type="entry name" value="ISOCITRATE DEHYDROGENASE [NADP], MITOCHONDRIAL"/>
    <property type="match status" value="1"/>
</dbReference>
<keyword evidence="3" id="KW-0329">Glyoxylate bypass</keyword>
<evidence type="ECO:0000256" key="12">
    <source>
        <dbReference type="PIRSR" id="PIRSR000108-2"/>
    </source>
</evidence>
<keyword evidence="8 10" id="KW-0560">Oxidoreductase</keyword>
<evidence type="ECO:0000256" key="11">
    <source>
        <dbReference type="PIRSR" id="PIRSR000108-1"/>
    </source>
</evidence>
<dbReference type="Proteomes" id="UP000546642">
    <property type="component" value="Unassembled WGS sequence"/>
</dbReference>
<comment type="caution">
    <text evidence="16">The sequence shown here is derived from an EMBL/GenBank/DDBJ whole genome shotgun (WGS) entry which is preliminary data.</text>
</comment>
<keyword evidence="7 10" id="KW-0521">NADP</keyword>
<accession>A0A7W9YD79</accession>
<dbReference type="GO" id="GO:0006099">
    <property type="term" value="P:tricarboxylic acid cycle"/>
    <property type="evidence" value="ECO:0007669"/>
    <property type="project" value="UniProtKB-KW"/>
</dbReference>
<comment type="cofactor">
    <cofactor evidence="10 13">
        <name>Mg(2+)</name>
        <dbReference type="ChEBI" id="CHEBI:18420"/>
    </cofactor>
    <cofactor evidence="10 13">
        <name>Mn(2+)</name>
        <dbReference type="ChEBI" id="CHEBI:29035"/>
    </cofactor>
    <text evidence="10 13">Binds 1 Mg(2+) or Mn(2+) ion per subunit.</text>
</comment>
<evidence type="ECO:0000313" key="17">
    <source>
        <dbReference type="Proteomes" id="UP000546642"/>
    </source>
</evidence>
<dbReference type="InterPro" id="IPR024084">
    <property type="entry name" value="IsoPropMal-DH-like_dom"/>
</dbReference>
<keyword evidence="6 10" id="KW-0460">Magnesium</keyword>